<dbReference type="PANTHER" id="PTHR43788">
    <property type="entry name" value="DNA2/NAM7 HELICASE FAMILY MEMBER"/>
    <property type="match status" value="1"/>
</dbReference>
<gene>
    <name evidence="7" type="ORF">PG996_007715</name>
</gene>
<keyword evidence="4" id="KW-0067">ATP-binding</keyword>
<dbReference type="InterPro" id="IPR047187">
    <property type="entry name" value="SF1_C_Upf1"/>
</dbReference>
<dbReference type="PANTHER" id="PTHR43788:SF8">
    <property type="entry name" value="DNA-BINDING PROTEIN SMUBP-2"/>
    <property type="match status" value="1"/>
</dbReference>
<dbReference type="Gene3D" id="3.40.50.300">
    <property type="entry name" value="P-loop containing nucleotide triphosphate hydrolases"/>
    <property type="match status" value="2"/>
</dbReference>
<protein>
    <recommendedName>
        <fullName evidence="6">DNA2/NAM7 helicase-like C-terminal domain-containing protein</fullName>
    </recommendedName>
</protein>
<evidence type="ECO:0000256" key="3">
    <source>
        <dbReference type="ARBA" id="ARBA00022806"/>
    </source>
</evidence>
<accession>A0ABR1VBQ2</accession>
<evidence type="ECO:0000256" key="5">
    <source>
        <dbReference type="SAM" id="MobiDB-lite"/>
    </source>
</evidence>
<evidence type="ECO:0000313" key="8">
    <source>
        <dbReference type="Proteomes" id="UP001446871"/>
    </source>
</evidence>
<dbReference type="Proteomes" id="UP001446871">
    <property type="component" value="Unassembled WGS sequence"/>
</dbReference>
<evidence type="ECO:0000256" key="2">
    <source>
        <dbReference type="ARBA" id="ARBA00022801"/>
    </source>
</evidence>
<dbReference type="CDD" id="cd18808">
    <property type="entry name" value="SF1_C_Upf1"/>
    <property type="match status" value="1"/>
</dbReference>
<feature type="domain" description="DNA2/NAM7 helicase-like C-terminal" evidence="6">
    <location>
        <begin position="986"/>
        <end position="1193"/>
    </location>
</feature>
<evidence type="ECO:0000256" key="4">
    <source>
        <dbReference type="ARBA" id="ARBA00022840"/>
    </source>
</evidence>
<feature type="region of interest" description="Disordered" evidence="5">
    <location>
        <begin position="1278"/>
        <end position="1300"/>
    </location>
</feature>
<feature type="compositionally biased region" description="Polar residues" evidence="5">
    <location>
        <begin position="1285"/>
        <end position="1300"/>
    </location>
</feature>
<dbReference type="InterPro" id="IPR050534">
    <property type="entry name" value="Coronavir_polyprotein_1ab"/>
</dbReference>
<evidence type="ECO:0000259" key="6">
    <source>
        <dbReference type="Pfam" id="PF13087"/>
    </source>
</evidence>
<keyword evidence="1" id="KW-0547">Nucleotide-binding</keyword>
<evidence type="ECO:0000313" key="7">
    <source>
        <dbReference type="EMBL" id="KAK8068603.1"/>
    </source>
</evidence>
<dbReference type="InterPro" id="IPR041679">
    <property type="entry name" value="DNA2/NAM7-like_C"/>
</dbReference>
<comment type="caution">
    <text evidence="7">The sequence shown here is derived from an EMBL/GenBank/DDBJ whole genome shotgun (WGS) entry which is preliminary data.</text>
</comment>
<keyword evidence="2" id="KW-0378">Hydrolase</keyword>
<dbReference type="InterPro" id="IPR027417">
    <property type="entry name" value="P-loop_NTPase"/>
</dbReference>
<dbReference type="SUPFAM" id="SSF52540">
    <property type="entry name" value="P-loop containing nucleoside triphosphate hydrolases"/>
    <property type="match status" value="1"/>
</dbReference>
<keyword evidence="8" id="KW-1185">Reference proteome</keyword>
<reference evidence="7 8" key="1">
    <citation type="submission" date="2023-01" db="EMBL/GenBank/DDBJ databases">
        <title>Analysis of 21 Apiospora genomes using comparative genomics revels a genus with tremendous synthesis potential of carbohydrate active enzymes and secondary metabolites.</title>
        <authorList>
            <person name="Sorensen T."/>
        </authorList>
    </citation>
    <scope>NUCLEOTIDE SEQUENCE [LARGE SCALE GENOMIC DNA]</scope>
    <source>
        <strain evidence="7 8">CBS 83171</strain>
    </source>
</reference>
<proteinExistence type="predicted"/>
<name>A0ABR1VBQ2_9PEZI</name>
<keyword evidence="3" id="KW-0347">Helicase</keyword>
<feature type="region of interest" description="Disordered" evidence="5">
    <location>
        <begin position="629"/>
        <end position="652"/>
    </location>
</feature>
<dbReference type="EMBL" id="JAQQWM010000004">
    <property type="protein sequence ID" value="KAK8068603.1"/>
    <property type="molecule type" value="Genomic_DNA"/>
</dbReference>
<dbReference type="Pfam" id="PF13087">
    <property type="entry name" value="AAA_12"/>
    <property type="match status" value="1"/>
</dbReference>
<organism evidence="7 8">
    <name type="scientific">Apiospora saccharicola</name>
    <dbReference type="NCBI Taxonomy" id="335842"/>
    <lineage>
        <taxon>Eukaryota</taxon>
        <taxon>Fungi</taxon>
        <taxon>Dikarya</taxon>
        <taxon>Ascomycota</taxon>
        <taxon>Pezizomycotina</taxon>
        <taxon>Sordariomycetes</taxon>
        <taxon>Xylariomycetidae</taxon>
        <taxon>Amphisphaeriales</taxon>
        <taxon>Apiosporaceae</taxon>
        <taxon>Apiospora</taxon>
    </lineage>
</organism>
<sequence>MPSEAVMDGIKHAYWKSIKADTIGARFAGQVSFGFPCVIFVHQEIPKGANGDSSFSLPMVLPYTTSHFLSIGNASSSYGYRTIMRVFNASMGYAKLRIQHLFSRRKGEKEYVFATTELCVLDMTIDKSIEGYAIEIQGNRWGPPITNAYSALGLNFTKNDLEGIDMSVVPAYETTIIMKDTRHATAHHVINEMARDRVGGFREIVDVVNSVFSQRHKPLKMTFFVPGYDDQCLRALAKLNEARRRCATSPYLPLCAKVPTTNKFSHPSQMVSLQDLSKNLKQESTEVYYQDVLEMVARLSYACRSEQLKAESDGEWLMNRPQKGIRIPLPFLQIKGQVAAGLIILPAPQGMEAMPAIGEVVQLKVDVKFTMQTPPDAKLIQQEMCNKLASQIWDIIQKARALGDHRLYATVGHIRAGLELIAIPAKTKAEGDQRQKWLDNFAKQCMPQLVNSVREPPYQHKPRVESLVEGNYKYFQLREPTTDEAPMLTAVRVATPPFLQAYGPHCYYTVDPKQPNWPKNGTVAPRVQCDWPNVPLETTIDAQNKAVQYAIKNKTFNLWIHRICHDETLLTQLRGIHDFAPSPVDNTEFARFGRWCLDFAETTEKHDPAEFWPALKHLRDRVQGKKFEDSVHADLRQSKPEPGHLEIEDEGPPQISRELSDRLLKAFDVLDKDQKKVILATDLSHGVLLVNGCPGSGKSFVALFMAILSILTTVDVSRFPANISSPTPQVGQVGFKKGMAAISADTHDQLATTAEKIDKMGTSMFNSEFLIVYVTNPSMTSSTLGDLLGDKRDMFEDIQRPELDSSTVEYMLFEAGNEFKKDTNRPIPGLKYNIASHIRDLVNAARLGLPSAPVAQRVSDLMVTRKRNPTAFANDKDMVMELKQCISDLEMLIYNMADFIVGTPVALGRLARNRGFTGIINCLMIDEAYRMTEANMMSLFATFKDAPIRELVGDIRQMSPVVTTLCTDTNAKSELAFTNPFAEQMSQSMPARMEATGFTPYSLNVNHRGINGSSRFCSDHFYDGAMIEARDEDESHAEIQHAIGILSKRFNRELRGTMFNFDLYESYEFNSGNSYENGRHAWFIADLCTQLHSNGAAKKHPTTDEEGERAKILIQCMYKEQVQVVRTQLQRLPKGAVCMELITVATVDGSQGDEAEIVIVDMVRTLAVGFTGDHRRVNVAYSRARFFTITVANYESVSTRRNRVHPAAEILVKQHKWAKARNSEVQLSNSQMLSCARCLGQSHQGGNYEANLECSACFEIGHHARNCGKVGVLTPTIPKLHPGETTGSDTASKPKPSATT</sequence>
<evidence type="ECO:0000256" key="1">
    <source>
        <dbReference type="ARBA" id="ARBA00022741"/>
    </source>
</evidence>
<feature type="compositionally biased region" description="Basic and acidic residues" evidence="5">
    <location>
        <begin position="629"/>
        <end position="646"/>
    </location>
</feature>